<feature type="compositionally biased region" description="Polar residues" evidence="1">
    <location>
        <begin position="71"/>
        <end position="122"/>
    </location>
</feature>
<name>A0A165MKJ1_9APHY</name>
<protein>
    <submittedName>
        <fullName evidence="2">Uncharacterized protein</fullName>
    </submittedName>
</protein>
<proteinExistence type="predicted"/>
<evidence type="ECO:0000256" key="1">
    <source>
        <dbReference type="SAM" id="MobiDB-lite"/>
    </source>
</evidence>
<reference evidence="2 3" key="1">
    <citation type="journal article" date="2016" name="Mol. Biol. Evol.">
        <title>Comparative Genomics of Early-Diverging Mushroom-Forming Fungi Provides Insights into the Origins of Lignocellulose Decay Capabilities.</title>
        <authorList>
            <person name="Nagy L.G."/>
            <person name="Riley R."/>
            <person name="Tritt A."/>
            <person name="Adam C."/>
            <person name="Daum C."/>
            <person name="Floudas D."/>
            <person name="Sun H."/>
            <person name="Yadav J.S."/>
            <person name="Pangilinan J."/>
            <person name="Larsson K.H."/>
            <person name="Matsuura K."/>
            <person name="Barry K."/>
            <person name="Labutti K."/>
            <person name="Kuo R."/>
            <person name="Ohm R.A."/>
            <person name="Bhattacharya S.S."/>
            <person name="Shirouzu T."/>
            <person name="Yoshinaga Y."/>
            <person name="Martin F.M."/>
            <person name="Grigoriev I.V."/>
            <person name="Hibbett D.S."/>
        </authorList>
    </citation>
    <scope>NUCLEOTIDE SEQUENCE [LARGE SCALE GENOMIC DNA]</scope>
    <source>
        <strain evidence="2 3">L-15889</strain>
    </source>
</reference>
<keyword evidence="3" id="KW-1185">Reference proteome</keyword>
<evidence type="ECO:0000313" key="2">
    <source>
        <dbReference type="EMBL" id="KZT65807.1"/>
    </source>
</evidence>
<dbReference type="EMBL" id="KV429099">
    <property type="protein sequence ID" value="KZT65807.1"/>
    <property type="molecule type" value="Genomic_DNA"/>
</dbReference>
<accession>A0A165MKJ1</accession>
<organism evidence="2 3">
    <name type="scientific">Daedalea quercina L-15889</name>
    <dbReference type="NCBI Taxonomy" id="1314783"/>
    <lineage>
        <taxon>Eukaryota</taxon>
        <taxon>Fungi</taxon>
        <taxon>Dikarya</taxon>
        <taxon>Basidiomycota</taxon>
        <taxon>Agaricomycotina</taxon>
        <taxon>Agaricomycetes</taxon>
        <taxon>Polyporales</taxon>
        <taxon>Fomitopsis</taxon>
    </lineage>
</organism>
<dbReference type="Proteomes" id="UP000076727">
    <property type="component" value="Unassembled WGS sequence"/>
</dbReference>
<feature type="region of interest" description="Disordered" evidence="1">
    <location>
        <begin position="60"/>
        <end position="122"/>
    </location>
</feature>
<evidence type="ECO:0000313" key="3">
    <source>
        <dbReference type="Proteomes" id="UP000076727"/>
    </source>
</evidence>
<dbReference type="AlphaFoldDB" id="A0A165MKJ1"/>
<sequence length="122" mass="12991">MRIALHCLAEQSEPSGPSHCAAGRSRHDMVRPALAAPYKNPANSTSSSLSLTALLAQLSSRRPRPGMLSQLALSRSSTSQRVPSPSPTLTPTAMRSPWTHRTSSRSSFPLSPTIATLPPFSS</sequence>
<gene>
    <name evidence="2" type="ORF">DAEQUDRAFT_759109</name>
</gene>